<dbReference type="FunFam" id="3.40.50.970:FF:000019">
    <property type="entry name" value="Pyruvate decarboxylase isozyme"/>
    <property type="match status" value="1"/>
</dbReference>
<keyword evidence="8 12" id="KW-0460">Magnesium</keyword>
<evidence type="ECO:0000313" key="18">
    <source>
        <dbReference type="Proteomes" id="UP000191448"/>
    </source>
</evidence>
<dbReference type="Proteomes" id="UP000191448">
    <property type="component" value="Unassembled WGS sequence"/>
</dbReference>
<evidence type="ECO:0000259" key="15">
    <source>
        <dbReference type="Pfam" id="PF02775"/>
    </source>
</evidence>
<dbReference type="GO" id="GO:0000949">
    <property type="term" value="P:aromatic amino acid family catabolic process to alcohol via Ehrlich pathway"/>
    <property type="evidence" value="ECO:0007669"/>
    <property type="project" value="TreeGrafter"/>
</dbReference>
<dbReference type="SUPFAM" id="SSF52467">
    <property type="entry name" value="DHS-like NAD/FAD-binding domain"/>
    <property type="match status" value="1"/>
</dbReference>
<feature type="binding site" evidence="12">
    <location>
        <position position="433"/>
    </location>
    <ligand>
        <name>Mg(2+)</name>
        <dbReference type="ChEBI" id="CHEBI:18420"/>
    </ligand>
</feature>
<dbReference type="InterPro" id="IPR029035">
    <property type="entry name" value="DHS-like_NAD/FAD-binding_dom"/>
</dbReference>
<dbReference type="Gene3D" id="3.40.50.970">
    <property type="match status" value="2"/>
</dbReference>
<evidence type="ECO:0000256" key="1">
    <source>
        <dbReference type="ARBA" id="ARBA00001920"/>
    </source>
</evidence>
<evidence type="ECO:0000256" key="6">
    <source>
        <dbReference type="ARBA" id="ARBA00022723"/>
    </source>
</evidence>
<accession>A0A1V4SUH2</accession>
<evidence type="ECO:0000256" key="5">
    <source>
        <dbReference type="ARBA" id="ARBA00020054"/>
    </source>
</evidence>
<feature type="domain" description="Thiamine pyrophosphate enzyme TPP-binding" evidence="15">
    <location>
        <begin position="387"/>
        <end position="527"/>
    </location>
</feature>
<keyword evidence="10 17" id="KW-0456">Lyase</keyword>
<evidence type="ECO:0000256" key="12">
    <source>
        <dbReference type="PIRSR" id="PIRSR036565-2"/>
    </source>
</evidence>
<dbReference type="CDD" id="cd07038">
    <property type="entry name" value="TPP_PYR_PDC_IPDC_like"/>
    <property type="match status" value="1"/>
</dbReference>
<evidence type="ECO:0000256" key="8">
    <source>
        <dbReference type="ARBA" id="ARBA00022842"/>
    </source>
</evidence>
<comment type="similarity">
    <text evidence="4 13">Belongs to the TPP enzyme family.</text>
</comment>
<dbReference type="PIRSF" id="PIRSF036565">
    <property type="entry name" value="Pyruvt_ip_decrb"/>
    <property type="match status" value="1"/>
</dbReference>
<dbReference type="AlphaFoldDB" id="A0A1V4SUH2"/>
<dbReference type="OrthoDB" id="4494979at2"/>
<dbReference type="Pfam" id="PF02776">
    <property type="entry name" value="TPP_enzyme_N"/>
    <property type="match status" value="1"/>
</dbReference>
<keyword evidence="9 13" id="KW-0786">Thiamine pyrophosphate</keyword>
<dbReference type="Pfam" id="PF02775">
    <property type="entry name" value="TPP_enzyme_C"/>
    <property type="match status" value="1"/>
</dbReference>
<feature type="binding site" evidence="11">
    <location>
        <position position="466"/>
    </location>
    <ligand>
        <name>pyruvate</name>
        <dbReference type="ChEBI" id="CHEBI:15361"/>
        <label>1</label>
        <note>substrate; ligand shared between two neighboring subunits</note>
    </ligand>
</feature>
<evidence type="ECO:0000259" key="16">
    <source>
        <dbReference type="Pfam" id="PF02776"/>
    </source>
</evidence>
<dbReference type="PANTHER" id="PTHR43452:SF30">
    <property type="entry name" value="PYRUVATE DECARBOXYLASE ISOZYME 1-RELATED"/>
    <property type="match status" value="1"/>
</dbReference>
<dbReference type="InterPro" id="IPR012110">
    <property type="entry name" value="PDC/IPDC-like"/>
</dbReference>
<evidence type="ECO:0000256" key="9">
    <source>
        <dbReference type="ARBA" id="ARBA00023052"/>
    </source>
</evidence>
<comment type="cofactor">
    <cofactor evidence="2">
        <name>thiamine diphosphate</name>
        <dbReference type="ChEBI" id="CHEBI:58937"/>
    </cofactor>
</comment>
<evidence type="ECO:0000256" key="2">
    <source>
        <dbReference type="ARBA" id="ARBA00001964"/>
    </source>
</evidence>
<comment type="cofactor">
    <cofactor evidence="12">
        <name>Mg(2+)</name>
        <dbReference type="ChEBI" id="CHEBI:18420"/>
    </cofactor>
    <text evidence="12">Binds 1 Mg(2+) per subunit.</text>
</comment>
<dbReference type="GO" id="GO:0030976">
    <property type="term" value="F:thiamine pyrophosphate binding"/>
    <property type="evidence" value="ECO:0007669"/>
    <property type="project" value="InterPro"/>
</dbReference>
<gene>
    <name evidence="17" type="primary">ipdC_1</name>
    <name evidence="17" type="ORF">CLTHE_17890</name>
</gene>
<evidence type="ECO:0000256" key="10">
    <source>
        <dbReference type="ARBA" id="ARBA00023239"/>
    </source>
</evidence>
<evidence type="ECO:0000256" key="3">
    <source>
        <dbReference type="ARBA" id="ARBA00002938"/>
    </source>
</evidence>
<dbReference type="EMBL" id="LTAY01000045">
    <property type="protein sequence ID" value="OPX47530.1"/>
    <property type="molecule type" value="Genomic_DNA"/>
</dbReference>
<feature type="domain" description="Thiamine pyrophosphate enzyme N-terminal TPP-binding" evidence="16">
    <location>
        <begin position="4"/>
        <end position="104"/>
    </location>
</feature>
<dbReference type="PANTHER" id="PTHR43452">
    <property type="entry name" value="PYRUVATE DECARBOXYLASE"/>
    <property type="match status" value="1"/>
</dbReference>
<dbReference type="InterPro" id="IPR047213">
    <property type="entry name" value="TPP_PYR_PDC_IPDC-like"/>
</dbReference>
<dbReference type="InterPro" id="IPR012000">
    <property type="entry name" value="Thiamin_PyroP_enz_cen_dom"/>
</dbReference>
<dbReference type="GO" id="GO:0004737">
    <property type="term" value="F:pyruvate decarboxylase activity"/>
    <property type="evidence" value="ECO:0007669"/>
    <property type="project" value="TreeGrafter"/>
</dbReference>
<keyword evidence="6 12" id="KW-0479">Metal-binding</keyword>
<name>A0A1V4SUH2_9CLOT</name>
<proteinExistence type="inferred from homology"/>
<organism evidence="17 18">
    <name type="scientific">Clostridium thermobutyricum DSM 4928</name>
    <dbReference type="NCBI Taxonomy" id="1121339"/>
    <lineage>
        <taxon>Bacteria</taxon>
        <taxon>Bacillati</taxon>
        <taxon>Bacillota</taxon>
        <taxon>Clostridia</taxon>
        <taxon>Eubacteriales</taxon>
        <taxon>Clostridiaceae</taxon>
        <taxon>Clostridium</taxon>
    </lineage>
</organism>
<dbReference type="InterPro" id="IPR047214">
    <property type="entry name" value="TPP_PDC_IPDC"/>
</dbReference>
<evidence type="ECO:0000256" key="11">
    <source>
        <dbReference type="PIRSR" id="PIRSR036565-1"/>
    </source>
</evidence>
<evidence type="ECO:0000256" key="4">
    <source>
        <dbReference type="ARBA" id="ARBA00007812"/>
    </source>
</evidence>
<comment type="function">
    <text evidence="3">Decarboxylates branched-chain and aromatic alpha-keto acids to aldehydes.</text>
</comment>
<dbReference type="InterPro" id="IPR012001">
    <property type="entry name" value="Thiamin_PyroP_enz_TPP-bd_dom"/>
</dbReference>
<comment type="cofactor">
    <cofactor evidence="1">
        <name>a metal cation</name>
        <dbReference type="ChEBI" id="CHEBI:25213"/>
    </cofactor>
</comment>
<protein>
    <recommendedName>
        <fullName evidence="5">Alpha-keto-acid decarboxylase</fullName>
    </recommendedName>
</protein>
<dbReference type="SUPFAM" id="SSF52518">
    <property type="entry name" value="Thiamin diphosphate-binding fold (THDP-binding)"/>
    <property type="match status" value="2"/>
</dbReference>
<evidence type="ECO:0000259" key="14">
    <source>
        <dbReference type="Pfam" id="PF00205"/>
    </source>
</evidence>
<sequence>MKITIGDYLLKRLKEFNVKHIYGVPGDYNLLFLDHIEDMDGIEWVGNCNELNGSYAADGYARVNGMSALVTTFGVGELSAINGIAGAYAEDVPIVKITGIPSMSIMNNSSKYVHHSLGDGQYYKFYNMFREVTSAQTILSEMNAAREIDRVLTECYITKKPVYIGLPFDIVDTEIEVSGEKLNIDVKTNEETLKEFIKDVKELVSKSKGEMVLADYEVDRCNLSLEARNFVKVTGLPVSTTSMGKSAVNEYCDNFVGIYNGVLSSDSVKEAMNTSDVAFFFGVKLSDFTTACFNLVHENITVVEIHALHAKIGEKIYANILMKDVLHALLNNDINFKHKFKVEPKKAIKYIPEKNKELTQERFYQFIESILEKGDILLAETGTSFSGATSVRMPEKSKFIGQPLWASIGYTLPALLGSQMADKNRRNILIIGDGSFQLTGQEVSTMIREDLHPIIFVINNDGYTIEKLIHGPERKYNEINMWDYKNLVNIFDLNKEKSISCKVQTEEDLIKAIDLANKNKNKLAFIELVMDSKDAPNSLIRLGGLLSEVNGY</sequence>
<evidence type="ECO:0000256" key="13">
    <source>
        <dbReference type="RuleBase" id="RU362132"/>
    </source>
</evidence>
<dbReference type="RefSeq" id="WP_080022978.1">
    <property type="nucleotide sequence ID" value="NZ_LTAY01000045.1"/>
</dbReference>
<feature type="binding site" evidence="12">
    <location>
        <position position="460"/>
    </location>
    <ligand>
        <name>Mg(2+)</name>
        <dbReference type="ChEBI" id="CHEBI:18420"/>
    </ligand>
</feature>
<keyword evidence="7" id="KW-0210">Decarboxylase</keyword>
<feature type="domain" description="Thiamine pyrophosphate enzyme central" evidence="14">
    <location>
        <begin position="197"/>
        <end position="319"/>
    </location>
</feature>
<comment type="caution">
    <text evidence="17">The sequence shown here is derived from an EMBL/GenBank/DDBJ whole genome shotgun (WGS) entry which is preliminary data.</text>
</comment>
<keyword evidence="17" id="KW-0670">Pyruvate</keyword>
<dbReference type="GO" id="GO:0005829">
    <property type="term" value="C:cytosol"/>
    <property type="evidence" value="ECO:0007669"/>
    <property type="project" value="TreeGrafter"/>
</dbReference>
<dbReference type="Pfam" id="PF00205">
    <property type="entry name" value="TPP_enzyme_M"/>
    <property type="match status" value="1"/>
</dbReference>
<dbReference type="InterPro" id="IPR011766">
    <property type="entry name" value="TPP_enzyme_TPP-bd"/>
</dbReference>
<reference evidence="17 18" key="1">
    <citation type="submission" date="2016-02" db="EMBL/GenBank/DDBJ databases">
        <title>Genome sequence of Clostridium thermobutyricum DSM 4928.</title>
        <authorList>
            <person name="Poehlein A."/>
            <person name="Daniel R."/>
        </authorList>
    </citation>
    <scope>NUCLEOTIDE SEQUENCE [LARGE SCALE GENOMIC DNA]</scope>
    <source>
        <strain evidence="17 18">DSM 4928</strain>
    </source>
</reference>
<dbReference type="SMR" id="A0A1V4SUH2"/>
<evidence type="ECO:0000256" key="7">
    <source>
        <dbReference type="ARBA" id="ARBA00022793"/>
    </source>
</evidence>
<feature type="binding site" evidence="11">
    <location>
        <position position="27"/>
    </location>
    <ligand>
        <name>pyruvate</name>
        <dbReference type="ChEBI" id="CHEBI:15361"/>
        <label>1</label>
        <note>substrate; ligand shared between two neighboring subunits</note>
    </ligand>
</feature>
<dbReference type="FunFam" id="3.40.50.970:FF:000024">
    <property type="entry name" value="Pyruvate decarboxylase isozyme"/>
    <property type="match status" value="1"/>
</dbReference>
<dbReference type="CDD" id="cd02005">
    <property type="entry name" value="TPP_PDC_IPDC"/>
    <property type="match status" value="1"/>
</dbReference>
<dbReference type="GO" id="GO:0000287">
    <property type="term" value="F:magnesium ion binding"/>
    <property type="evidence" value="ECO:0007669"/>
    <property type="project" value="InterPro"/>
</dbReference>
<dbReference type="Gene3D" id="3.40.50.1220">
    <property type="entry name" value="TPP-binding domain"/>
    <property type="match status" value="1"/>
</dbReference>
<dbReference type="InterPro" id="IPR029061">
    <property type="entry name" value="THDP-binding"/>
</dbReference>
<feature type="binding site" evidence="11">
    <location>
        <position position="156"/>
    </location>
    <ligand>
        <name>pyruvate</name>
        <dbReference type="ChEBI" id="CHEBI:15361"/>
        <label>2</label>
        <note>allosteric activator</note>
    </ligand>
</feature>
<feature type="binding site" evidence="12">
    <location>
        <position position="462"/>
    </location>
    <ligand>
        <name>Mg(2+)</name>
        <dbReference type="ChEBI" id="CHEBI:18420"/>
    </ligand>
</feature>
<evidence type="ECO:0000313" key="17">
    <source>
        <dbReference type="EMBL" id="OPX47530.1"/>
    </source>
</evidence>
<feature type="binding site" evidence="11">
    <location>
        <position position="115"/>
    </location>
    <ligand>
        <name>pyruvate</name>
        <dbReference type="ChEBI" id="CHEBI:15361"/>
        <label>1</label>
        <note>substrate; ligand shared between two neighboring subunits</note>
    </ligand>
</feature>